<dbReference type="Proteomes" id="UP001214521">
    <property type="component" value="Unassembled WGS sequence"/>
</dbReference>
<gene>
    <name evidence="1" type="ORF">QEK83_000577</name>
</gene>
<dbReference type="AlphaFoldDB" id="A0AAI9C8E6"/>
<dbReference type="EMBL" id="ABLOMU010000004">
    <property type="protein sequence ID" value="EKT4439977.1"/>
    <property type="molecule type" value="Genomic_DNA"/>
</dbReference>
<proteinExistence type="predicted"/>
<dbReference type="RefSeq" id="WP_130768359.1">
    <property type="nucleotide sequence ID" value="NZ_CP014014.1"/>
</dbReference>
<protein>
    <submittedName>
        <fullName evidence="1">Uncharacterized protein</fullName>
    </submittedName>
</protein>
<reference evidence="1" key="1">
    <citation type="submission" date="2022-07" db="EMBL/GenBank/DDBJ databases">
        <authorList>
            <consortium name="Clinical and Environmental Microbiology Branch: Whole genome sequencing antimicrobial resistance pathogens in the healthcare setting"/>
        </authorList>
    </citation>
    <scope>NUCLEOTIDE SEQUENCE</scope>
    <source>
        <strain evidence="1">Stenotrophomonas_maltophilia_2021CK-00905</strain>
    </source>
</reference>
<evidence type="ECO:0000313" key="1">
    <source>
        <dbReference type="EMBL" id="EKT4439977.1"/>
    </source>
</evidence>
<sequence length="61" mass="6947">MLRSVEGSTLIDLVDGFVCIAAISQKQWADVLEVVRRAKPISISSDSQENHLKRWRGHERN</sequence>
<accession>A0AAI9C8E6</accession>
<name>A0AAI9C8E6_STEMA</name>
<evidence type="ECO:0000313" key="2">
    <source>
        <dbReference type="Proteomes" id="UP001214521"/>
    </source>
</evidence>
<organism evidence="1 2">
    <name type="scientific">Stenotrophomonas maltophilia</name>
    <name type="common">Pseudomonas maltophilia</name>
    <name type="synonym">Xanthomonas maltophilia</name>
    <dbReference type="NCBI Taxonomy" id="40324"/>
    <lineage>
        <taxon>Bacteria</taxon>
        <taxon>Pseudomonadati</taxon>
        <taxon>Pseudomonadota</taxon>
        <taxon>Gammaproteobacteria</taxon>
        <taxon>Lysobacterales</taxon>
        <taxon>Lysobacteraceae</taxon>
        <taxon>Stenotrophomonas</taxon>
        <taxon>Stenotrophomonas maltophilia group</taxon>
    </lineage>
</organism>
<comment type="caution">
    <text evidence="1">The sequence shown here is derived from an EMBL/GenBank/DDBJ whole genome shotgun (WGS) entry which is preliminary data.</text>
</comment>